<evidence type="ECO:0000313" key="1">
    <source>
        <dbReference type="EMBL" id="KGG19469.1"/>
    </source>
</evidence>
<dbReference type="Proteomes" id="UP000030392">
    <property type="component" value="Unassembled WGS sequence"/>
</dbReference>
<accession>A0A0A2C4A5</accession>
<dbReference type="AlphaFoldDB" id="A0A0A2C4A5"/>
<reference evidence="2" key="1">
    <citation type="journal article" date="2014" name="Sci. Data">
        <title>Genomes of diverse isolates of the marine cyanobacterium Prochlorococcus.</title>
        <authorList>
            <person name="Biller S."/>
            <person name="Berube P."/>
            <person name="Thompson J."/>
            <person name="Kelly L."/>
            <person name="Roggensack S."/>
            <person name="Awad L."/>
            <person name="Roache-Johnson K."/>
            <person name="Ding H."/>
            <person name="Giovannoni S.J."/>
            <person name="Moore L.R."/>
            <person name="Chisholm S.W."/>
        </authorList>
    </citation>
    <scope>NUCLEOTIDE SEQUENCE [LARGE SCALE GENOMIC DNA]</scope>
    <source>
        <strain evidence="2">PAC1</strain>
    </source>
</reference>
<comment type="caution">
    <text evidence="1">The sequence shown here is derived from an EMBL/GenBank/DDBJ whole genome shotgun (WGS) entry which is preliminary data.</text>
</comment>
<evidence type="ECO:0000313" key="2">
    <source>
        <dbReference type="Proteomes" id="UP000030392"/>
    </source>
</evidence>
<dbReference type="EMBL" id="JNAX01000015">
    <property type="protein sequence ID" value="KGG19469.1"/>
    <property type="molecule type" value="Genomic_DNA"/>
</dbReference>
<proteinExistence type="predicted"/>
<organism evidence="1 2">
    <name type="scientific">Prochlorococcus marinus str. PAC1</name>
    <dbReference type="NCBI Taxonomy" id="59924"/>
    <lineage>
        <taxon>Bacteria</taxon>
        <taxon>Bacillati</taxon>
        <taxon>Cyanobacteriota</taxon>
        <taxon>Cyanophyceae</taxon>
        <taxon>Synechococcales</taxon>
        <taxon>Prochlorococcaceae</taxon>
        <taxon>Prochlorococcus</taxon>
    </lineage>
</organism>
<name>A0A0A2C4A5_PROMR</name>
<sequence>MINYPKGFNYLIVINNETKLIFYIDYIFGCLCMDYETF</sequence>
<gene>
    <name evidence="1" type="ORF">EV03_1852</name>
</gene>
<protein>
    <submittedName>
        <fullName evidence="1">Uncharacterized protein</fullName>
    </submittedName>
</protein>